<sequence>MVAILCTCLSCATNFDEWLLYPDPRLKSIHSSSCKHQKLSEENIILSRIRRHNDESQPIQSPQRIPRIAVPSSQQNGDFQNVQPPPSLFPFRSRQVIQSQQSGENQQRQSQGLKNQEKVSTDEIQQVVQDNSRQRKYNTTGEVTRKPYGASQRFCDMFGCDCVPPPNAKCCKGYMYDKRSEKCREVF</sequence>
<comment type="caution">
    <text evidence="2">The sequence shown here is derived from an EMBL/GenBank/DDBJ whole genome shotgun (WGS) entry which is preliminary data.</text>
</comment>
<dbReference type="EMBL" id="BMAW01005476">
    <property type="protein sequence ID" value="GFS94357.1"/>
    <property type="molecule type" value="Genomic_DNA"/>
</dbReference>
<protein>
    <submittedName>
        <fullName evidence="2">Uncharacterized protein</fullName>
    </submittedName>
</protein>
<dbReference type="AlphaFoldDB" id="A0A8X6TCR0"/>
<organism evidence="2 3">
    <name type="scientific">Nephila pilipes</name>
    <name type="common">Giant wood spider</name>
    <name type="synonym">Nephila maculata</name>
    <dbReference type="NCBI Taxonomy" id="299642"/>
    <lineage>
        <taxon>Eukaryota</taxon>
        <taxon>Metazoa</taxon>
        <taxon>Ecdysozoa</taxon>
        <taxon>Arthropoda</taxon>
        <taxon>Chelicerata</taxon>
        <taxon>Arachnida</taxon>
        <taxon>Araneae</taxon>
        <taxon>Araneomorphae</taxon>
        <taxon>Entelegynae</taxon>
        <taxon>Araneoidea</taxon>
        <taxon>Nephilidae</taxon>
        <taxon>Nephila</taxon>
    </lineage>
</organism>
<dbReference type="OrthoDB" id="6428907at2759"/>
<keyword evidence="3" id="KW-1185">Reference proteome</keyword>
<evidence type="ECO:0000313" key="3">
    <source>
        <dbReference type="Proteomes" id="UP000887013"/>
    </source>
</evidence>
<proteinExistence type="predicted"/>
<feature type="compositionally biased region" description="Low complexity" evidence="1">
    <location>
        <begin position="95"/>
        <end position="111"/>
    </location>
</feature>
<gene>
    <name evidence="2" type="ORF">NPIL_88801</name>
</gene>
<evidence type="ECO:0000256" key="1">
    <source>
        <dbReference type="SAM" id="MobiDB-lite"/>
    </source>
</evidence>
<accession>A0A8X6TCR0</accession>
<dbReference type="Proteomes" id="UP000887013">
    <property type="component" value="Unassembled WGS sequence"/>
</dbReference>
<reference evidence="2" key="1">
    <citation type="submission" date="2020-08" db="EMBL/GenBank/DDBJ databases">
        <title>Multicomponent nature underlies the extraordinary mechanical properties of spider dragline silk.</title>
        <authorList>
            <person name="Kono N."/>
            <person name="Nakamura H."/>
            <person name="Mori M."/>
            <person name="Yoshida Y."/>
            <person name="Ohtoshi R."/>
            <person name="Malay A.D."/>
            <person name="Moran D.A.P."/>
            <person name="Tomita M."/>
            <person name="Numata K."/>
            <person name="Arakawa K."/>
        </authorList>
    </citation>
    <scope>NUCLEOTIDE SEQUENCE</scope>
</reference>
<evidence type="ECO:0000313" key="2">
    <source>
        <dbReference type="EMBL" id="GFS94357.1"/>
    </source>
</evidence>
<feature type="region of interest" description="Disordered" evidence="1">
    <location>
        <begin position="95"/>
        <end position="122"/>
    </location>
</feature>
<name>A0A8X6TCR0_NEPPI</name>